<protein>
    <submittedName>
        <fullName evidence="2">Uncharacterized protein</fullName>
    </submittedName>
</protein>
<dbReference type="EMBL" id="CACVKT020005998">
    <property type="protein sequence ID" value="CAC5399325.1"/>
    <property type="molecule type" value="Genomic_DNA"/>
</dbReference>
<evidence type="ECO:0000256" key="1">
    <source>
        <dbReference type="SAM" id="MobiDB-lite"/>
    </source>
</evidence>
<accession>A0A6J8CU09</accession>
<feature type="compositionally biased region" description="Low complexity" evidence="1">
    <location>
        <begin position="1"/>
        <end position="15"/>
    </location>
</feature>
<gene>
    <name evidence="2" type="ORF">MCOR_33598</name>
</gene>
<keyword evidence="3" id="KW-1185">Reference proteome</keyword>
<reference evidence="2 3" key="1">
    <citation type="submission" date="2020-06" db="EMBL/GenBank/DDBJ databases">
        <authorList>
            <person name="Li R."/>
            <person name="Bekaert M."/>
        </authorList>
    </citation>
    <scope>NUCLEOTIDE SEQUENCE [LARGE SCALE GENOMIC DNA]</scope>
    <source>
        <strain evidence="3">wild</strain>
    </source>
</reference>
<dbReference type="AlphaFoldDB" id="A0A6J8CU09"/>
<proteinExistence type="predicted"/>
<sequence>MPQAEVSQQSSVQSERTTGEIPSLENSTCLPLGQQLYKWLIQHFDEGIYISDMLRFYIKHLNFTHINLGCDAHSARNYRHIGINEEHRKACQQAAIMSEILLTFLLKNTYYYTGSLIEGTFASDESPFMYYTENKPALKTKNYHGTSVDNNIVCQFKTWPTLAQEWISRDRLFAWPTNSMVQQLSLLGFFVVKKGHPLSPEKDLERRASFSLQERKLMLSMTYYLWSILHRTIHTDIITEHTTKETKDALSSLLPQIYTCLASNIAAIAIKNINPKVRNFLLLGSFTYFMKGNLTGKLKCISVLYGIGLYEECEWYIDQLDEEYIKYAPSFCGCRILSDNVLEASMNITPQENVSTCVSFLSAELPITPLKYEMFRCFGISVTKEERAHTSCQWHYRAVVDCNFYFLFFKFLIKQKRRRIEEFTYIKAELDLLLSRHQVRHRDVALNLMAWISTSVLHIPGALRFLTLSWNYMNSLDLCLCIITEEMKRKQYQFNAAKLHALVVLFKTCSGGRPGRRKNLSIVVADSAKKKFNQRVPTTTSVPALQLPTFDSAIIPVTSSAGTNPMLYATTGAGIYTSASTCPVDSTSTANTLLYSRVPDQREFSTVNSQDPPEHL</sequence>
<organism evidence="2 3">
    <name type="scientific">Mytilus coruscus</name>
    <name type="common">Sea mussel</name>
    <dbReference type="NCBI Taxonomy" id="42192"/>
    <lineage>
        <taxon>Eukaryota</taxon>
        <taxon>Metazoa</taxon>
        <taxon>Spiralia</taxon>
        <taxon>Lophotrochozoa</taxon>
        <taxon>Mollusca</taxon>
        <taxon>Bivalvia</taxon>
        <taxon>Autobranchia</taxon>
        <taxon>Pteriomorphia</taxon>
        <taxon>Mytilida</taxon>
        <taxon>Mytiloidea</taxon>
        <taxon>Mytilidae</taxon>
        <taxon>Mytilinae</taxon>
        <taxon>Mytilus</taxon>
    </lineage>
</organism>
<evidence type="ECO:0000313" key="2">
    <source>
        <dbReference type="EMBL" id="CAC5399325.1"/>
    </source>
</evidence>
<name>A0A6J8CU09_MYTCO</name>
<dbReference type="OrthoDB" id="6148658at2759"/>
<evidence type="ECO:0000313" key="3">
    <source>
        <dbReference type="Proteomes" id="UP000507470"/>
    </source>
</evidence>
<dbReference type="Proteomes" id="UP000507470">
    <property type="component" value="Unassembled WGS sequence"/>
</dbReference>
<feature type="region of interest" description="Disordered" evidence="1">
    <location>
        <begin position="1"/>
        <end position="22"/>
    </location>
</feature>